<sequence length="136" mass="15958">MEKEATKELVFEEKYVKAFVLHDLKCLELIWDGNLKEEDYKRTWERSLETMKKYKLIYFFSDISNQGIIGANSRKWFEEEILPNVKAVGLKKAGTITDASIFKRYYLNLILKSIGKFGVPFKLCGSREEVIKFISE</sequence>
<protein>
    <recommendedName>
        <fullName evidence="3">STAS/SEC14 domain-containing protein</fullName>
    </recommendedName>
</protein>
<dbReference type="Proteomes" id="UP001244443">
    <property type="component" value="Chromosome"/>
</dbReference>
<proteinExistence type="predicted"/>
<dbReference type="RefSeq" id="WP_308358344.1">
    <property type="nucleotide sequence ID" value="NZ_CP129970.2"/>
</dbReference>
<accession>A0AA49GEE4</accession>
<reference evidence="1" key="1">
    <citation type="submission" date="2023-08" db="EMBL/GenBank/DDBJ databases">
        <title>Comparative genomics and taxonomic characterization of three novel marine species of genus Marivirga.</title>
        <authorList>
            <person name="Muhammad N."/>
            <person name="Kim S.-G."/>
        </authorList>
    </citation>
    <scope>NUCLEOTIDE SEQUENCE [LARGE SCALE GENOMIC DNA]</scope>
    <source>
        <strain evidence="1">ABR2-2</strain>
    </source>
</reference>
<evidence type="ECO:0000313" key="2">
    <source>
        <dbReference type="Proteomes" id="UP001244443"/>
    </source>
</evidence>
<dbReference type="EMBL" id="CP129970">
    <property type="protein sequence ID" value="WKK86107.2"/>
    <property type="molecule type" value="Genomic_DNA"/>
</dbReference>
<organism evidence="1 2">
    <name type="scientific">Marivirga arenosa</name>
    <dbReference type="NCBI Taxonomy" id="3059076"/>
    <lineage>
        <taxon>Bacteria</taxon>
        <taxon>Pseudomonadati</taxon>
        <taxon>Bacteroidota</taxon>
        <taxon>Cytophagia</taxon>
        <taxon>Cytophagales</taxon>
        <taxon>Marivirgaceae</taxon>
        <taxon>Marivirga</taxon>
    </lineage>
</organism>
<gene>
    <name evidence="1" type="ORF">QYS48_03615</name>
</gene>
<evidence type="ECO:0008006" key="3">
    <source>
        <dbReference type="Google" id="ProtNLM"/>
    </source>
</evidence>
<evidence type="ECO:0000313" key="1">
    <source>
        <dbReference type="EMBL" id="WKK86107.2"/>
    </source>
</evidence>
<keyword evidence="2" id="KW-1185">Reference proteome</keyword>
<name>A0AA49GEE4_9BACT</name>
<dbReference type="AlphaFoldDB" id="A0AA49GEE4"/>